<dbReference type="Gene3D" id="3.20.20.140">
    <property type="entry name" value="Metal-dependent hydrolases"/>
    <property type="match status" value="1"/>
</dbReference>
<dbReference type="InterPro" id="IPR002195">
    <property type="entry name" value="Dihydroorotase_CS"/>
</dbReference>
<dbReference type="PANTHER" id="PTHR43668:SF2">
    <property type="entry name" value="ALLANTOINASE"/>
    <property type="match status" value="1"/>
</dbReference>
<dbReference type="InterPro" id="IPR004722">
    <property type="entry name" value="DHOase"/>
</dbReference>
<dbReference type="Gene3D" id="2.30.40.10">
    <property type="entry name" value="Urease, subunit C, domain 1"/>
    <property type="match status" value="1"/>
</dbReference>
<feature type="binding site" evidence="6">
    <location>
        <position position="59"/>
    </location>
    <ligand>
        <name>Zn(2+)</name>
        <dbReference type="ChEBI" id="CHEBI:29105"/>
        <label>1</label>
    </ligand>
</feature>
<reference evidence="8" key="2">
    <citation type="submission" date="2021-04" db="EMBL/GenBank/DDBJ databases">
        <authorList>
            <person name="Gilroy R."/>
        </authorList>
    </citation>
    <scope>NUCLEOTIDE SEQUENCE</scope>
    <source>
        <strain evidence="8">1345</strain>
    </source>
</reference>
<accession>A0A9D1ZWE2</accession>
<dbReference type="Proteomes" id="UP000886750">
    <property type="component" value="Unassembled WGS sequence"/>
</dbReference>
<feature type="binding site" evidence="6">
    <location>
        <begin position="322"/>
        <end position="323"/>
    </location>
    <ligand>
        <name>substrate</name>
    </ligand>
</feature>
<dbReference type="EC" id="3.5.2.3" evidence="6"/>
<evidence type="ECO:0000256" key="1">
    <source>
        <dbReference type="ARBA" id="ARBA00002368"/>
    </source>
</evidence>
<comment type="catalytic activity">
    <reaction evidence="6">
        <text>(S)-dihydroorotate + H2O = N-carbamoyl-L-aspartate + H(+)</text>
        <dbReference type="Rhea" id="RHEA:24296"/>
        <dbReference type="ChEBI" id="CHEBI:15377"/>
        <dbReference type="ChEBI" id="CHEBI:15378"/>
        <dbReference type="ChEBI" id="CHEBI:30864"/>
        <dbReference type="ChEBI" id="CHEBI:32814"/>
        <dbReference type="EC" id="3.5.2.3"/>
    </reaction>
</comment>
<feature type="binding site" evidence="6">
    <location>
        <position position="178"/>
    </location>
    <ligand>
        <name>Zn(2+)</name>
        <dbReference type="ChEBI" id="CHEBI:29105"/>
        <label>2</label>
    </ligand>
</feature>
<dbReference type="Pfam" id="PF12890">
    <property type="entry name" value="DHOase"/>
    <property type="match status" value="1"/>
</dbReference>
<dbReference type="PANTHER" id="PTHR43668">
    <property type="entry name" value="ALLANTOINASE"/>
    <property type="match status" value="1"/>
</dbReference>
<keyword evidence="5 6" id="KW-0665">Pyrimidine biosynthesis</keyword>
<dbReference type="PROSITE" id="PS00483">
    <property type="entry name" value="DIHYDROOROTASE_2"/>
    <property type="match status" value="1"/>
</dbReference>
<dbReference type="GO" id="GO:0004151">
    <property type="term" value="F:dihydroorotase activity"/>
    <property type="evidence" value="ECO:0007669"/>
    <property type="project" value="UniProtKB-UniRule"/>
</dbReference>
<dbReference type="InterPro" id="IPR011059">
    <property type="entry name" value="Metal-dep_hydrolase_composite"/>
</dbReference>
<comment type="cofactor">
    <cofactor evidence="6">
        <name>Zn(2+)</name>
        <dbReference type="ChEBI" id="CHEBI:29105"/>
    </cofactor>
    <text evidence="6">Binds 2 Zn(2+) ions per subunit.</text>
</comment>
<protein>
    <recommendedName>
        <fullName evidence="6">Dihydroorotase</fullName>
        <shortName evidence="6">DHOase</shortName>
        <ecNumber evidence="6">3.5.2.3</ecNumber>
    </recommendedName>
</protein>
<dbReference type="PROSITE" id="PS00482">
    <property type="entry name" value="DIHYDROOROTASE_1"/>
    <property type="match status" value="1"/>
</dbReference>
<keyword evidence="6" id="KW-0862">Zinc</keyword>
<evidence type="ECO:0000313" key="8">
    <source>
        <dbReference type="EMBL" id="HIY96893.1"/>
    </source>
</evidence>
<dbReference type="NCBIfam" id="TIGR00857">
    <property type="entry name" value="pyrC_multi"/>
    <property type="match status" value="1"/>
</dbReference>
<dbReference type="InterPro" id="IPR032466">
    <property type="entry name" value="Metal_Hydrolase"/>
</dbReference>
<dbReference type="CDD" id="cd01317">
    <property type="entry name" value="DHOase_IIa"/>
    <property type="match status" value="1"/>
</dbReference>
<dbReference type="GO" id="GO:0044205">
    <property type="term" value="P:'de novo' UMP biosynthetic process"/>
    <property type="evidence" value="ECO:0007669"/>
    <property type="project" value="UniProtKB-UniRule"/>
</dbReference>
<dbReference type="EMBL" id="DXCQ01000030">
    <property type="protein sequence ID" value="HIY96893.1"/>
    <property type="molecule type" value="Genomic_DNA"/>
</dbReference>
<feature type="binding site" evidence="6">
    <location>
        <position position="151"/>
    </location>
    <ligand>
        <name>Zn(2+)</name>
        <dbReference type="ChEBI" id="CHEBI:29105"/>
        <label>2</label>
    </ligand>
</feature>
<feature type="binding site" evidence="6">
    <location>
        <position position="304"/>
    </location>
    <ligand>
        <name>Zn(2+)</name>
        <dbReference type="ChEBI" id="CHEBI:29105"/>
        <label>1</label>
    </ligand>
</feature>
<feature type="domain" description="Dihydroorotase catalytic" evidence="7">
    <location>
        <begin position="51"/>
        <end position="235"/>
    </location>
</feature>
<dbReference type="HAMAP" id="MF_00220_B">
    <property type="entry name" value="PyrC_classI_B"/>
    <property type="match status" value="1"/>
</dbReference>
<evidence type="ECO:0000256" key="2">
    <source>
        <dbReference type="ARBA" id="ARBA00010286"/>
    </source>
</evidence>
<proteinExistence type="inferred from homology"/>
<feature type="active site" evidence="6">
    <location>
        <position position="304"/>
    </location>
</feature>
<keyword evidence="3 6" id="KW-0479">Metal-binding</keyword>
<feature type="binding site" evidence="6">
    <location>
        <position position="277"/>
    </location>
    <ligand>
        <name>substrate</name>
    </ligand>
</feature>
<keyword evidence="4 6" id="KW-0378">Hydrolase</keyword>
<feature type="binding site" evidence="6">
    <location>
        <position position="151"/>
    </location>
    <ligand>
        <name>Zn(2+)</name>
        <dbReference type="ChEBI" id="CHEBI:29105"/>
        <label>1</label>
    </ligand>
</feature>
<dbReference type="SUPFAM" id="SSF51556">
    <property type="entry name" value="Metallo-dependent hydrolases"/>
    <property type="match status" value="1"/>
</dbReference>
<evidence type="ECO:0000256" key="4">
    <source>
        <dbReference type="ARBA" id="ARBA00022801"/>
    </source>
</evidence>
<comment type="pathway">
    <text evidence="6">Pyrimidine metabolism; UMP biosynthesis via de novo pathway; (S)-dihydroorotate from bicarbonate: step 3/3.</text>
</comment>
<feature type="binding site" evidence="6">
    <location>
        <position position="231"/>
    </location>
    <ligand>
        <name>Zn(2+)</name>
        <dbReference type="ChEBI" id="CHEBI:29105"/>
        <label>2</label>
    </ligand>
</feature>
<name>A0A9D1ZWE2_9FIRM</name>
<dbReference type="AlphaFoldDB" id="A0A9D1ZWE2"/>
<evidence type="ECO:0000256" key="5">
    <source>
        <dbReference type="ARBA" id="ARBA00022975"/>
    </source>
</evidence>
<comment type="function">
    <text evidence="1 6">Catalyzes the reversible cyclization of carbamoyl aspartate to dihydroorotate.</text>
</comment>
<evidence type="ECO:0000256" key="3">
    <source>
        <dbReference type="ARBA" id="ARBA00022723"/>
    </source>
</evidence>
<dbReference type="GO" id="GO:0008270">
    <property type="term" value="F:zinc ion binding"/>
    <property type="evidence" value="ECO:0007669"/>
    <property type="project" value="UniProtKB-UniRule"/>
</dbReference>
<comment type="similarity">
    <text evidence="2 6">Belongs to the metallo-dependent hydrolases superfamily. DHOase family. Class I DHOase subfamily.</text>
</comment>
<dbReference type="GO" id="GO:0005737">
    <property type="term" value="C:cytoplasm"/>
    <property type="evidence" value="ECO:0007669"/>
    <property type="project" value="TreeGrafter"/>
</dbReference>
<evidence type="ECO:0000259" key="7">
    <source>
        <dbReference type="Pfam" id="PF12890"/>
    </source>
</evidence>
<comment type="caution">
    <text evidence="8">The sequence shown here is derived from an EMBL/GenBank/DDBJ whole genome shotgun (WGS) entry which is preliminary data.</text>
</comment>
<gene>
    <name evidence="6" type="primary">pyrC</name>
    <name evidence="8" type="ORF">H9729_04325</name>
</gene>
<feature type="binding site" evidence="6">
    <location>
        <begin position="61"/>
        <end position="63"/>
    </location>
    <ligand>
        <name>substrate</name>
    </ligand>
</feature>
<organism evidence="8 9">
    <name type="scientific">Candidatus Borkfalkia excrementigallinarum</name>
    <dbReference type="NCBI Taxonomy" id="2838506"/>
    <lineage>
        <taxon>Bacteria</taxon>
        <taxon>Bacillati</taxon>
        <taxon>Bacillota</taxon>
        <taxon>Clostridia</taxon>
        <taxon>Christensenellales</taxon>
        <taxon>Christensenellaceae</taxon>
        <taxon>Candidatus Borkfalkia</taxon>
    </lineage>
</organism>
<feature type="binding site" evidence="6">
    <location>
        <position position="61"/>
    </location>
    <ligand>
        <name>Zn(2+)</name>
        <dbReference type="ChEBI" id="CHEBI:29105"/>
        <label>1</label>
    </ligand>
</feature>
<evidence type="ECO:0000313" key="9">
    <source>
        <dbReference type="Proteomes" id="UP000886750"/>
    </source>
</evidence>
<dbReference type="SUPFAM" id="SSF51338">
    <property type="entry name" value="Composite domain of metallo-dependent hydrolases"/>
    <property type="match status" value="1"/>
</dbReference>
<sequence>MSKLLIKGGTVVFADRHEICDILIEDKKIIKIAKNVEDKAAQVIDASGLHVFPGLIDMHVHLREPGFEYKEDIASGSAAAVRGGFTQVCCMPNTKPVCDNAAVVGYIVARGREVNLCKVRPIGAITVDEAGEQLAEIGKMKEAGAVAVSDDGRPVSNARIMRLAMEYASDFGLICLSHCEDKDLVDGGVVNEGYNSTLAGLKGIPRAAEEIMLAREIILAETLGKRAHICHVSTKGGVQLLREAKKRGVAVTAETCPHYFTLTDEVVTSFDANTKVNPPIREAEDVAAIREGLRDGTLDCIVTDHAPHHRDEKNVEYNLAAFGISGIETSFSLSYTYLVKGGVLTLEQLADRMSAAPAKILGLEGGSIVVGGVADVMIADLNEAYIIDSKEFVSKGKNTPFNGMQAYGRVKYTIVDGGIKYRG</sequence>
<reference evidence="8" key="1">
    <citation type="journal article" date="2021" name="PeerJ">
        <title>Extensive microbial diversity within the chicken gut microbiome revealed by metagenomics and culture.</title>
        <authorList>
            <person name="Gilroy R."/>
            <person name="Ravi A."/>
            <person name="Getino M."/>
            <person name="Pursley I."/>
            <person name="Horton D.L."/>
            <person name="Alikhan N.F."/>
            <person name="Baker D."/>
            <person name="Gharbi K."/>
            <person name="Hall N."/>
            <person name="Watson M."/>
            <person name="Adriaenssens E.M."/>
            <person name="Foster-Nyarko E."/>
            <person name="Jarju S."/>
            <person name="Secka A."/>
            <person name="Antonio M."/>
            <person name="Oren A."/>
            <person name="Chaudhuri R.R."/>
            <person name="La Ragione R."/>
            <person name="Hildebrand F."/>
            <person name="Pallen M.J."/>
        </authorList>
    </citation>
    <scope>NUCLEOTIDE SEQUENCE</scope>
    <source>
        <strain evidence="8">1345</strain>
    </source>
</reference>
<feature type="binding site" evidence="6">
    <location>
        <position position="93"/>
    </location>
    <ligand>
        <name>substrate</name>
    </ligand>
</feature>
<dbReference type="GO" id="GO:0006145">
    <property type="term" value="P:purine nucleobase catabolic process"/>
    <property type="evidence" value="ECO:0007669"/>
    <property type="project" value="TreeGrafter"/>
</dbReference>
<feature type="binding site" evidence="6">
    <location>
        <position position="308"/>
    </location>
    <ligand>
        <name>substrate</name>
    </ligand>
</feature>
<dbReference type="InterPro" id="IPR050138">
    <property type="entry name" value="DHOase/Allantoinase_Hydrolase"/>
</dbReference>
<dbReference type="InterPro" id="IPR024403">
    <property type="entry name" value="DHOase_cat"/>
</dbReference>
<evidence type="ECO:0000256" key="6">
    <source>
        <dbReference type="HAMAP-Rule" id="MF_00220"/>
    </source>
</evidence>
<dbReference type="GO" id="GO:0004038">
    <property type="term" value="F:allantoinase activity"/>
    <property type="evidence" value="ECO:0007669"/>
    <property type="project" value="TreeGrafter"/>
</dbReference>